<dbReference type="SUPFAM" id="SSF51338">
    <property type="entry name" value="Composite domain of metallo-dependent hydrolases"/>
    <property type="match status" value="1"/>
</dbReference>
<dbReference type="GO" id="GO:0016810">
    <property type="term" value="F:hydrolase activity, acting on carbon-nitrogen (but not peptide) bonds"/>
    <property type="evidence" value="ECO:0007669"/>
    <property type="project" value="InterPro"/>
</dbReference>
<evidence type="ECO:0000313" key="3">
    <source>
        <dbReference type="Proteomes" id="UP000678545"/>
    </source>
</evidence>
<name>A0A941E372_9BURK</name>
<proteinExistence type="predicted"/>
<dbReference type="InterPro" id="IPR051781">
    <property type="entry name" value="Metallo-dep_Hydrolase"/>
</dbReference>
<dbReference type="Gene3D" id="1.20.58.520">
    <property type="entry name" value="Amidohydrolase"/>
    <property type="match status" value="1"/>
</dbReference>
<dbReference type="Gene3D" id="3.30.110.90">
    <property type="entry name" value="Amidohydrolase"/>
    <property type="match status" value="1"/>
</dbReference>
<accession>A0A941E372</accession>
<dbReference type="InterPro" id="IPR032466">
    <property type="entry name" value="Metal_Hydrolase"/>
</dbReference>
<dbReference type="EMBL" id="JAGSPJ010000004">
    <property type="protein sequence ID" value="MBR7800646.1"/>
    <property type="molecule type" value="Genomic_DNA"/>
</dbReference>
<sequence length="508" mass="56149">MLQIRHLMIHSTLVLTLSLCGGSVNAEQILIQQARLIQGDSPTASMPMDVLLEKGKIVAIASNLSRKTRMGVRLIDGKGQFLIPGLVDSHVHLEGIPGYMGKRAEDQMMLEQAFQQMPRSYAYFGFTTVQDLTGDPRFIAEWNSAPAGPQAHYCSPVTIPNGYPASWMDKELQFQVPGTKYMLFDPAQAQVYPTHFHPEAHTPEAVVRAAKQDGARCIKVFYETGFGPKKDLPVPSVELIQAVVKHAKLLKLPVYLHGNSQAAYEFALKTGVTTLVHGLWHETKLANQIANQTRLQEIAEEIARAGIAVQPTIQVLYGEQEMTNPNFFQHPELANVMPAELLDWYQTPAGQKMAQLIAADFDPANQTPASLYKTVQSRYQPALTIVKKMTAALNRQGAKIVFGSDTPSGPFYTQFPGVNGRWEMDRWLEAGMSLSQLFKALTIENARAMDLEDTIGSIAVGKQADLLLLRANPLETLAAYDQISYVILRGKAHQRESLSAKSIGKSNH</sequence>
<dbReference type="AlphaFoldDB" id="A0A941E372"/>
<dbReference type="PANTHER" id="PTHR43135:SF3">
    <property type="entry name" value="ALPHA-D-RIBOSE 1-METHYLPHOSPHONATE 5-TRIPHOSPHATE DIPHOSPHATASE"/>
    <property type="match status" value="1"/>
</dbReference>
<comment type="caution">
    <text evidence="2">The sequence shown here is derived from an EMBL/GenBank/DDBJ whole genome shotgun (WGS) entry which is preliminary data.</text>
</comment>
<dbReference type="SUPFAM" id="SSF51556">
    <property type="entry name" value="Metallo-dependent hydrolases"/>
    <property type="match status" value="1"/>
</dbReference>
<gene>
    <name evidence="2" type="ORF">KDM90_11615</name>
</gene>
<dbReference type="Gene3D" id="3.40.50.10910">
    <property type="entry name" value="Amidohydrolase"/>
    <property type="match status" value="1"/>
</dbReference>
<keyword evidence="3" id="KW-1185">Reference proteome</keyword>
<dbReference type="Proteomes" id="UP000678545">
    <property type="component" value="Unassembled WGS sequence"/>
</dbReference>
<dbReference type="RefSeq" id="WP_212675763.1">
    <property type="nucleotide sequence ID" value="NZ_JAGSPJ010000004.1"/>
</dbReference>
<dbReference type="Pfam" id="PF01979">
    <property type="entry name" value="Amidohydro_1"/>
    <property type="match status" value="1"/>
</dbReference>
<dbReference type="InterPro" id="IPR011059">
    <property type="entry name" value="Metal-dep_hydrolase_composite"/>
</dbReference>
<dbReference type="Gene3D" id="2.30.40.10">
    <property type="entry name" value="Urease, subunit C, domain 1"/>
    <property type="match status" value="1"/>
</dbReference>
<feature type="domain" description="Amidohydrolase-related" evidence="1">
    <location>
        <begin position="81"/>
        <end position="491"/>
    </location>
</feature>
<reference evidence="2" key="1">
    <citation type="submission" date="2021-04" db="EMBL/GenBank/DDBJ databases">
        <title>novel species isolated from subtropical streams in China.</title>
        <authorList>
            <person name="Lu H."/>
        </authorList>
    </citation>
    <scope>NUCLEOTIDE SEQUENCE</scope>
    <source>
        <strain evidence="2">FT137W</strain>
    </source>
</reference>
<dbReference type="InterPro" id="IPR006680">
    <property type="entry name" value="Amidohydro-rel"/>
</dbReference>
<evidence type="ECO:0000259" key="1">
    <source>
        <dbReference type="Pfam" id="PF01979"/>
    </source>
</evidence>
<protein>
    <submittedName>
        <fullName evidence="2">Amidohydrolase family protein</fullName>
    </submittedName>
</protein>
<organism evidence="2 3">
    <name type="scientific">Undibacterium fentianense</name>
    <dbReference type="NCBI Taxonomy" id="2828728"/>
    <lineage>
        <taxon>Bacteria</taxon>
        <taxon>Pseudomonadati</taxon>
        <taxon>Pseudomonadota</taxon>
        <taxon>Betaproteobacteria</taxon>
        <taxon>Burkholderiales</taxon>
        <taxon>Oxalobacteraceae</taxon>
        <taxon>Undibacterium</taxon>
    </lineage>
</organism>
<evidence type="ECO:0000313" key="2">
    <source>
        <dbReference type="EMBL" id="MBR7800646.1"/>
    </source>
</evidence>
<dbReference type="PANTHER" id="PTHR43135">
    <property type="entry name" value="ALPHA-D-RIBOSE 1-METHYLPHOSPHONATE 5-TRIPHOSPHATE DIPHOSPHATASE"/>
    <property type="match status" value="1"/>
</dbReference>